<protein>
    <submittedName>
        <fullName evidence="3">Glycosyl hydrolase family 18 protein</fullName>
    </submittedName>
</protein>
<evidence type="ECO:0000313" key="4">
    <source>
        <dbReference type="Proteomes" id="UP001605989"/>
    </source>
</evidence>
<evidence type="ECO:0000256" key="1">
    <source>
        <dbReference type="SAM" id="SignalP"/>
    </source>
</evidence>
<feature type="signal peptide" evidence="1">
    <location>
        <begin position="1"/>
        <end position="25"/>
    </location>
</feature>
<dbReference type="EMBL" id="JBIEKR010000006">
    <property type="protein sequence ID" value="MFG6273191.1"/>
    <property type="molecule type" value="Genomic_DNA"/>
</dbReference>
<gene>
    <name evidence="3" type="ORF">ACGTZG_08305</name>
</gene>
<evidence type="ECO:0000313" key="3">
    <source>
        <dbReference type="EMBL" id="MFG6273191.1"/>
    </source>
</evidence>
<keyword evidence="3" id="KW-0378">Hydrolase</keyword>
<accession>A0ABW7DPE6</accession>
<keyword evidence="1" id="KW-0732">Signal</keyword>
<proteinExistence type="predicted"/>
<comment type="caution">
    <text evidence="3">The sequence shown here is derived from an EMBL/GenBank/DDBJ whole genome shotgun (WGS) entry which is preliminary data.</text>
</comment>
<dbReference type="InterPro" id="IPR029070">
    <property type="entry name" value="Chitinase_insertion_sf"/>
</dbReference>
<dbReference type="RefSeq" id="WP_113856196.1">
    <property type="nucleotide sequence ID" value="NZ_CP011940.1"/>
</dbReference>
<feature type="domain" description="GH18" evidence="2">
    <location>
        <begin position="177"/>
        <end position="522"/>
    </location>
</feature>
<evidence type="ECO:0000259" key="2">
    <source>
        <dbReference type="PROSITE" id="PS51910"/>
    </source>
</evidence>
<dbReference type="InterPro" id="IPR011583">
    <property type="entry name" value="Chitinase_II/V-like_cat"/>
</dbReference>
<dbReference type="PANTHER" id="PTHR46066">
    <property type="entry name" value="CHITINASE DOMAIN-CONTAINING PROTEIN 1 FAMILY MEMBER"/>
    <property type="match status" value="1"/>
</dbReference>
<dbReference type="PANTHER" id="PTHR46066:SF2">
    <property type="entry name" value="CHITINASE DOMAIN-CONTAINING PROTEIN 1"/>
    <property type="match status" value="1"/>
</dbReference>
<feature type="chain" id="PRO_5046598656" evidence="1">
    <location>
        <begin position="26"/>
        <end position="522"/>
    </location>
</feature>
<keyword evidence="4" id="KW-1185">Reference proteome</keyword>
<dbReference type="Gene3D" id="3.20.20.80">
    <property type="entry name" value="Glycosidases"/>
    <property type="match status" value="1"/>
</dbReference>
<organism evidence="3 4">
    <name type="scientific">Megasphaera hexanoica</name>
    <dbReference type="NCBI Taxonomy" id="1675036"/>
    <lineage>
        <taxon>Bacteria</taxon>
        <taxon>Bacillati</taxon>
        <taxon>Bacillota</taxon>
        <taxon>Negativicutes</taxon>
        <taxon>Veillonellales</taxon>
        <taxon>Veillonellaceae</taxon>
        <taxon>Megasphaera</taxon>
    </lineage>
</organism>
<sequence length="522" mass="59155">MHRHNIKKICLAAFLTCAATTGAWAAPKGESPAGKAADPVFTVPVVENPISNQNIRDLQIVEDGRRWLVSDKALQQYGIYPNRSKKGQYWFRLPAADDGRELWKDRNVSLTLPGAESKEGRNISISHVRRPLGISYVLEPDHMELLPAARQERSALKLRQQPLPEGEVMKKYGRDALGMVLLWDPVMDENAQVPPLRTKQPVVSPCAFRITKDGVLLRNPDFDTLIMEWKAKGYAVWPLVDNNFNPGQTHDILSRKELREQLIKELIGYGILYEFSGYNIDFENVNYGDKDLLTRFVGEFSDAARAYGLKTSIDVTPLSDSPNWSLVYDRAALGQSVDYVMLMAYDQVGRTSPVPGPTATYPWVQTAIQNTLKFVPAHKVVLGMPLYMRIWYEADDGKDLPKDIESWPESVKATAPPAGTAPARTGTAKAKPKLFVRTLTMADSHRVREKYASFITWDADLGLYYLDTRLPKGRLRIWFEDEKSLKEKKDLIHTYQLAGASFWRKGFEPENFWHGFAKHELT</sequence>
<dbReference type="InterPro" id="IPR017853">
    <property type="entry name" value="GH"/>
</dbReference>
<dbReference type="Proteomes" id="UP001605989">
    <property type="component" value="Unassembled WGS sequence"/>
</dbReference>
<dbReference type="PROSITE" id="PS51910">
    <property type="entry name" value="GH18_2"/>
    <property type="match status" value="1"/>
</dbReference>
<name>A0ABW7DPE6_9FIRM</name>
<reference evidence="3 4" key="1">
    <citation type="submission" date="2024-10" db="EMBL/GenBank/DDBJ databases">
        <authorList>
            <person name="Sang B.-I."/>
            <person name="Prabhaharan D."/>
        </authorList>
    </citation>
    <scope>NUCLEOTIDE SEQUENCE [LARGE SCALE GENOMIC DNA]</scope>
    <source>
        <strain evidence="3 4">MH</strain>
    </source>
</reference>
<dbReference type="GO" id="GO:0016787">
    <property type="term" value="F:hydrolase activity"/>
    <property type="evidence" value="ECO:0007669"/>
    <property type="project" value="UniProtKB-KW"/>
</dbReference>
<dbReference type="Gene3D" id="3.10.50.10">
    <property type="match status" value="1"/>
</dbReference>
<dbReference type="SUPFAM" id="SSF51445">
    <property type="entry name" value="(Trans)glycosidases"/>
    <property type="match status" value="1"/>
</dbReference>
<dbReference type="SMART" id="SM00636">
    <property type="entry name" value="Glyco_18"/>
    <property type="match status" value="1"/>
</dbReference>
<dbReference type="Pfam" id="PF00704">
    <property type="entry name" value="Glyco_hydro_18"/>
    <property type="match status" value="1"/>
</dbReference>
<dbReference type="InterPro" id="IPR001223">
    <property type="entry name" value="Glyco_hydro18_cat"/>
</dbReference>